<name>A0A151GRE1_DRECN</name>
<feature type="transmembrane region" description="Helical" evidence="2">
    <location>
        <begin position="337"/>
        <end position="362"/>
    </location>
</feature>
<evidence type="ECO:0008006" key="5">
    <source>
        <dbReference type="Google" id="ProtNLM"/>
    </source>
</evidence>
<sequence>MLEYFTYKKIKKHREQKKATGNDENDEAGPPAGSARVEDAILDPGKEGDAGHRRHSKQGHDKKDGIGAVGGLHDKLLREGQTAPVLQSEDVSFFEELLSQDGGDAPPLPPRNYSVSEWDWPSDNPSDVGSDSDAASTKESKENTVVDDAKGKKKDGKKPNRLAVLFSRHKKTDQGLEPDDGVPKAEGEREKQDLSRVLDRLNLSAKNNMVISTDNSEILQRFTQVFKDLVNGVPTAYDDLTKLIEDRDGTLSKGFDKLPSSLKKLVTQLPEKITGSLGPEILAAAAASQGVKADSSGGMKSTAKKILLPNNIAELVTKPGAIVGMFRAIVEVLKARWPAFIGMNVVWSVALSLLLFVLWYCYKRGREERIEREKSASAIDGSDRIEELPDDPALPAPEPPAEGAEATATGDESRQDGDGPKTTGS</sequence>
<feature type="compositionally biased region" description="Basic and acidic residues" evidence="1">
    <location>
        <begin position="36"/>
        <end position="51"/>
    </location>
</feature>
<feature type="compositionally biased region" description="Basic and acidic residues" evidence="1">
    <location>
        <begin position="136"/>
        <end position="150"/>
    </location>
</feature>
<feature type="compositionally biased region" description="Polar residues" evidence="1">
    <location>
        <begin position="123"/>
        <end position="135"/>
    </location>
</feature>
<comment type="caution">
    <text evidence="3">The sequence shown here is derived from an EMBL/GenBank/DDBJ whole genome shotgun (WGS) entry which is preliminary data.</text>
</comment>
<organism evidence="3 4">
    <name type="scientific">Drechmeria coniospora</name>
    <name type="common">Nematophagous fungus</name>
    <name type="synonym">Meria coniospora</name>
    <dbReference type="NCBI Taxonomy" id="98403"/>
    <lineage>
        <taxon>Eukaryota</taxon>
        <taxon>Fungi</taxon>
        <taxon>Dikarya</taxon>
        <taxon>Ascomycota</taxon>
        <taxon>Pezizomycotina</taxon>
        <taxon>Sordariomycetes</taxon>
        <taxon>Hypocreomycetidae</taxon>
        <taxon>Hypocreales</taxon>
        <taxon>Ophiocordycipitaceae</taxon>
        <taxon>Drechmeria</taxon>
    </lineage>
</organism>
<keyword evidence="2" id="KW-0472">Membrane</keyword>
<keyword evidence="2" id="KW-0812">Transmembrane</keyword>
<feature type="region of interest" description="Disordered" evidence="1">
    <location>
        <begin position="1"/>
        <end position="75"/>
    </location>
</feature>
<feature type="compositionally biased region" description="Low complexity" evidence="1">
    <location>
        <begin position="401"/>
        <end position="410"/>
    </location>
</feature>
<keyword evidence="2" id="KW-1133">Transmembrane helix</keyword>
<proteinExistence type="predicted"/>
<dbReference type="InParanoid" id="A0A151GRE1"/>
<evidence type="ECO:0000313" key="4">
    <source>
        <dbReference type="Proteomes" id="UP000076580"/>
    </source>
</evidence>
<keyword evidence="4" id="KW-1185">Reference proteome</keyword>
<dbReference type="RefSeq" id="XP_040658924.1">
    <property type="nucleotide sequence ID" value="XM_040798041.1"/>
</dbReference>
<evidence type="ECO:0000313" key="3">
    <source>
        <dbReference type="EMBL" id="KYK59572.1"/>
    </source>
</evidence>
<dbReference type="STRING" id="98403.A0A151GRE1"/>
<protein>
    <recommendedName>
        <fullName evidence="5">Ring-like domain-containing protein</fullName>
    </recommendedName>
</protein>
<evidence type="ECO:0000256" key="1">
    <source>
        <dbReference type="SAM" id="MobiDB-lite"/>
    </source>
</evidence>
<reference evidence="3 4" key="1">
    <citation type="journal article" date="2016" name="Sci. Rep.">
        <title>Insights into Adaptations to a Near-Obligate Nematode Endoparasitic Lifestyle from the Finished Genome of Drechmeria coniospora.</title>
        <authorList>
            <person name="Zhang L."/>
            <person name="Zhou Z."/>
            <person name="Guo Q."/>
            <person name="Fokkens L."/>
            <person name="Miskei M."/>
            <person name="Pocsi I."/>
            <person name="Zhang W."/>
            <person name="Chen M."/>
            <person name="Wang L."/>
            <person name="Sun Y."/>
            <person name="Donzelli B.G."/>
            <person name="Gibson D.M."/>
            <person name="Nelson D.R."/>
            <person name="Luo J.G."/>
            <person name="Rep M."/>
            <person name="Liu H."/>
            <person name="Yang S."/>
            <person name="Wang J."/>
            <person name="Krasnoff S.B."/>
            <person name="Xu Y."/>
            <person name="Molnar I."/>
            <person name="Lin M."/>
        </authorList>
    </citation>
    <scope>NUCLEOTIDE SEQUENCE [LARGE SCALE GENOMIC DNA]</scope>
    <source>
        <strain evidence="3 4">ARSEF 6962</strain>
    </source>
</reference>
<feature type="compositionally biased region" description="Basic and acidic residues" evidence="1">
    <location>
        <begin position="372"/>
        <end position="387"/>
    </location>
</feature>
<accession>A0A151GRE1</accession>
<feature type="region of interest" description="Disordered" evidence="1">
    <location>
        <begin position="96"/>
        <end position="193"/>
    </location>
</feature>
<evidence type="ECO:0000256" key="2">
    <source>
        <dbReference type="SAM" id="Phobius"/>
    </source>
</evidence>
<dbReference type="EMBL" id="LAYC01000001">
    <property type="protein sequence ID" value="KYK59572.1"/>
    <property type="molecule type" value="Genomic_DNA"/>
</dbReference>
<feature type="compositionally biased region" description="Basic and acidic residues" evidence="1">
    <location>
        <begin position="181"/>
        <end position="193"/>
    </location>
</feature>
<dbReference type="AlphaFoldDB" id="A0A151GRE1"/>
<gene>
    <name evidence="3" type="ORF">DCS_00704</name>
</gene>
<feature type="compositionally biased region" description="Basic residues" evidence="1">
    <location>
        <begin position="151"/>
        <end position="160"/>
    </location>
</feature>
<feature type="region of interest" description="Disordered" evidence="1">
    <location>
        <begin position="372"/>
        <end position="425"/>
    </location>
</feature>
<dbReference type="GeneID" id="63713347"/>
<dbReference type="Proteomes" id="UP000076580">
    <property type="component" value="Chromosome 01"/>
</dbReference>